<dbReference type="InterPro" id="IPR016024">
    <property type="entry name" value="ARM-type_fold"/>
</dbReference>
<evidence type="ECO:0000313" key="3">
    <source>
        <dbReference type="Proteomes" id="UP000509346"/>
    </source>
</evidence>
<reference evidence="2 3" key="1">
    <citation type="submission" date="2020-07" db="EMBL/GenBank/DDBJ databases">
        <title>Halosimplex litoreum sp. nov. and Halosimplex rubrum sp. nov., isolated from different salt environments.</title>
        <authorList>
            <person name="Cui H."/>
        </authorList>
    </citation>
    <scope>NUCLEOTIDE SEQUENCE [LARGE SCALE GENOMIC DNA]</scope>
    <source>
        <strain evidence="2 3">R2</strain>
    </source>
</reference>
<evidence type="ECO:0000256" key="1">
    <source>
        <dbReference type="SAM" id="MobiDB-lite"/>
    </source>
</evidence>
<sequence length="632" mass="66841">MTDPLVAFARRFGAPADREDAAELVEAVGGGEAPTDGFADALEATVADLDAEDEDHRRAAARTLYEVAGVAPGPVRERGVEFVDALDDPAARPYVAGALTTALGGRGPVESLVEDLRPAVRESPPSPAAVRYLSWIAKRWSRDAAAAESAVAAALTADDPVVREHATRFFAVAWEHHVAGREAAPALLDRTEDENPTTRANALTAVGHRVFEYREADETPLVDPAAVVAAAADHLDEGERVRFNAVAVLAESEHHVEGDGERYWPDYVDNDLASRVVGRLVECLDGESEALERLSGRALADAARGSPEALADHADALVGYAWVDDRPAQGWIRRAVRRASDARPAAFVPHADAFVERVRNDPDRDAITVVGNVAAADLDVVAEAVDPLVDRFTAPVRPSDRRPVGQALASFYRADPDSVPDWVGPLAAATEAEDRERRRLARRNPLQAVAETDPDAAATVLATACSRLDEPGAVSQTAVLSGVGDVDRRAVEPAVGSLVALVRDGDAGVAGHAVQSLHGLVRLDGARDLLEPARDPVDRRREEFEGRTRDRADDVVAAVDDPDEPDDAGDGGSGNGADIGPDGDRADGEDAGGAVGEDDSAGDGSGGTAADGRDDEHPTDDEQRTLRDWLPF</sequence>
<feature type="compositionally biased region" description="Basic and acidic residues" evidence="1">
    <location>
        <begin position="611"/>
        <end position="632"/>
    </location>
</feature>
<organism evidence="2 3">
    <name type="scientific">Halosimplex pelagicum</name>
    <dbReference type="NCBI Taxonomy" id="869886"/>
    <lineage>
        <taxon>Archaea</taxon>
        <taxon>Methanobacteriati</taxon>
        <taxon>Methanobacteriota</taxon>
        <taxon>Stenosarchaea group</taxon>
        <taxon>Halobacteria</taxon>
        <taxon>Halobacteriales</taxon>
        <taxon>Haloarculaceae</taxon>
        <taxon>Halosimplex</taxon>
    </lineage>
</organism>
<name>A0A7D5ST93_9EURY</name>
<feature type="region of interest" description="Disordered" evidence="1">
    <location>
        <begin position="537"/>
        <end position="632"/>
    </location>
</feature>
<evidence type="ECO:0008006" key="4">
    <source>
        <dbReference type="Google" id="ProtNLM"/>
    </source>
</evidence>
<dbReference type="InterPro" id="IPR011989">
    <property type="entry name" value="ARM-like"/>
</dbReference>
<dbReference type="OrthoDB" id="350072at2157"/>
<dbReference type="Proteomes" id="UP000509346">
    <property type="component" value="Chromosome"/>
</dbReference>
<feature type="compositionally biased region" description="Acidic residues" evidence="1">
    <location>
        <begin position="560"/>
        <end position="569"/>
    </location>
</feature>
<proteinExistence type="predicted"/>
<dbReference type="SUPFAM" id="SSF48371">
    <property type="entry name" value="ARM repeat"/>
    <property type="match status" value="1"/>
</dbReference>
<dbReference type="RefSeq" id="WP_179920157.1">
    <property type="nucleotide sequence ID" value="NZ_CP058909.1"/>
</dbReference>
<protein>
    <recommendedName>
        <fullName evidence="4">HEAT repeat domain-containing protein</fullName>
    </recommendedName>
</protein>
<dbReference type="AlphaFoldDB" id="A0A7D5ST93"/>
<accession>A0A7D5ST93</accession>
<gene>
    <name evidence="2" type="ORF">HZS54_01210</name>
</gene>
<dbReference type="EMBL" id="CP058909">
    <property type="protein sequence ID" value="QLH80327.1"/>
    <property type="molecule type" value="Genomic_DNA"/>
</dbReference>
<evidence type="ECO:0000313" key="2">
    <source>
        <dbReference type="EMBL" id="QLH80327.1"/>
    </source>
</evidence>
<dbReference type="KEGG" id="hpel:HZS54_01210"/>
<feature type="compositionally biased region" description="Basic and acidic residues" evidence="1">
    <location>
        <begin position="537"/>
        <end position="554"/>
    </location>
</feature>
<keyword evidence="3" id="KW-1185">Reference proteome</keyword>
<dbReference type="Gene3D" id="1.25.10.10">
    <property type="entry name" value="Leucine-rich Repeat Variant"/>
    <property type="match status" value="2"/>
</dbReference>
<dbReference type="GeneID" id="56081165"/>